<dbReference type="PROSITE" id="PS00501">
    <property type="entry name" value="SPASE_I_1"/>
    <property type="match status" value="1"/>
</dbReference>
<dbReference type="EC" id="3.4.21.89" evidence="3 8"/>
<dbReference type="InterPro" id="IPR019756">
    <property type="entry name" value="Pept_S26A_signal_pept_1_Ser-AS"/>
</dbReference>
<dbReference type="RefSeq" id="WP_067556617.1">
    <property type="nucleotide sequence ID" value="NZ_CP016895.1"/>
</dbReference>
<dbReference type="GO" id="GO:0004252">
    <property type="term" value="F:serine-type endopeptidase activity"/>
    <property type="evidence" value="ECO:0007669"/>
    <property type="project" value="InterPro"/>
</dbReference>
<dbReference type="OrthoDB" id="9815782at2"/>
<dbReference type="SUPFAM" id="SSF51306">
    <property type="entry name" value="LexA/Signal peptidase"/>
    <property type="match status" value="1"/>
</dbReference>
<evidence type="ECO:0000256" key="6">
    <source>
        <dbReference type="ARBA" id="ARBA00022801"/>
    </source>
</evidence>
<dbReference type="Proteomes" id="UP000093391">
    <property type="component" value="Chromosome"/>
</dbReference>
<keyword evidence="6 8" id="KW-0378">Hydrolase</keyword>
<keyword evidence="8" id="KW-1133">Transmembrane helix</keyword>
<dbReference type="PRINTS" id="PR00727">
    <property type="entry name" value="LEADERPTASE"/>
</dbReference>
<keyword evidence="12" id="KW-1185">Reference proteome</keyword>
<feature type="transmembrane region" description="Helical" evidence="8">
    <location>
        <begin position="44"/>
        <end position="63"/>
    </location>
</feature>
<evidence type="ECO:0000256" key="7">
    <source>
        <dbReference type="PIRSR" id="PIRSR600223-1"/>
    </source>
</evidence>
<evidence type="ECO:0000256" key="8">
    <source>
        <dbReference type="RuleBase" id="RU003993"/>
    </source>
</evidence>
<feature type="domain" description="Peptidase S26" evidence="10">
    <location>
        <begin position="43"/>
        <end position="266"/>
    </location>
</feature>
<dbReference type="InterPro" id="IPR036286">
    <property type="entry name" value="LexA/Signal_pep-like_sf"/>
</dbReference>
<organism evidence="11 12">
    <name type="scientific">Acinetobacter larvae</name>
    <dbReference type="NCBI Taxonomy" id="1789224"/>
    <lineage>
        <taxon>Bacteria</taxon>
        <taxon>Pseudomonadati</taxon>
        <taxon>Pseudomonadota</taxon>
        <taxon>Gammaproteobacteria</taxon>
        <taxon>Moraxellales</taxon>
        <taxon>Moraxellaceae</taxon>
        <taxon>Acinetobacter</taxon>
    </lineage>
</organism>
<evidence type="ECO:0000256" key="4">
    <source>
        <dbReference type="ARBA" id="ARBA00019232"/>
    </source>
</evidence>
<dbReference type="PANTHER" id="PTHR43390">
    <property type="entry name" value="SIGNAL PEPTIDASE I"/>
    <property type="match status" value="1"/>
</dbReference>
<keyword evidence="5 8" id="KW-0645">Protease</keyword>
<dbReference type="InterPro" id="IPR019757">
    <property type="entry name" value="Pept_S26A_signal_pept_1_Lys-AS"/>
</dbReference>
<dbReference type="CDD" id="cd06530">
    <property type="entry name" value="S26_SPase_I"/>
    <property type="match status" value="1"/>
</dbReference>
<evidence type="ECO:0000256" key="2">
    <source>
        <dbReference type="ARBA" id="ARBA00009370"/>
    </source>
</evidence>
<feature type="transmembrane region" description="Helical" evidence="8">
    <location>
        <begin position="6"/>
        <end position="23"/>
    </location>
</feature>
<feature type="active site" evidence="7">
    <location>
        <position position="72"/>
    </location>
</feature>
<dbReference type="KEGG" id="ala:BFG52_12195"/>
<dbReference type="EMBL" id="CP016895">
    <property type="protein sequence ID" value="AOA59033.1"/>
    <property type="molecule type" value="Genomic_DNA"/>
</dbReference>
<dbReference type="GO" id="GO:0006465">
    <property type="term" value="P:signal peptide processing"/>
    <property type="evidence" value="ECO:0007669"/>
    <property type="project" value="InterPro"/>
</dbReference>
<dbReference type="PANTHER" id="PTHR43390:SF1">
    <property type="entry name" value="CHLOROPLAST PROCESSING PEPTIDASE"/>
    <property type="match status" value="1"/>
</dbReference>
<dbReference type="GO" id="GO:0009003">
    <property type="term" value="F:signal peptidase activity"/>
    <property type="evidence" value="ECO:0007669"/>
    <property type="project" value="UniProtKB-EC"/>
</dbReference>
<comment type="catalytic activity">
    <reaction evidence="1 8">
        <text>Cleavage of hydrophobic, N-terminal signal or leader sequences from secreted and periplasmic proteins.</text>
        <dbReference type="EC" id="3.4.21.89"/>
    </reaction>
</comment>
<evidence type="ECO:0000256" key="9">
    <source>
        <dbReference type="RuleBase" id="RU362042"/>
    </source>
</evidence>
<sequence length="285" mass="33196">MDFDFNLILVPLTLVFFVIWLLDKLVFKQRKTRGKGHENAIITWSYDFWPVMVVVLVLRSFFYEPFNIPSESMVPTLETGDFILVNKYQYGVRLPILNDKIINISEPKRGEVFVFRYPEDPKLNYIKRVIGIPGDHIVYKNGVLSVNGQPVVQEPVAFERSKDSIMEPIAYFKESLGEHQHLIRRNEQFNPLFASYADNLTSKMKQPYVSKTNRPLFLNSQGNEWEAVVKDHEYFAMGDNREYSADSRYWGMVPAENLVGKAVYIWTHKEPGWNLPSFSRNSAIK</sequence>
<keyword evidence="8" id="KW-0812">Transmembrane</keyword>
<feature type="active site" evidence="7">
    <location>
        <position position="127"/>
    </location>
</feature>
<accession>A0A1B2M1Y4</accession>
<dbReference type="PROSITE" id="PS00760">
    <property type="entry name" value="SPASE_I_2"/>
    <property type="match status" value="1"/>
</dbReference>
<dbReference type="InterPro" id="IPR000223">
    <property type="entry name" value="Pept_S26A_signal_pept_1"/>
</dbReference>
<evidence type="ECO:0000256" key="1">
    <source>
        <dbReference type="ARBA" id="ARBA00000677"/>
    </source>
</evidence>
<evidence type="ECO:0000313" key="12">
    <source>
        <dbReference type="Proteomes" id="UP000093391"/>
    </source>
</evidence>
<reference evidence="11 12" key="1">
    <citation type="submission" date="2016-08" db="EMBL/GenBank/DDBJ databases">
        <authorList>
            <person name="Seilhamer J.J."/>
        </authorList>
    </citation>
    <scope>NUCLEOTIDE SEQUENCE [LARGE SCALE GENOMIC DNA]</scope>
    <source>
        <strain evidence="11 12">BRTC-1</strain>
    </source>
</reference>
<dbReference type="STRING" id="1789224.BFG52_12195"/>
<dbReference type="Pfam" id="PF10502">
    <property type="entry name" value="Peptidase_S26"/>
    <property type="match status" value="1"/>
</dbReference>
<gene>
    <name evidence="11" type="ORF">BFG52_12195</name>
</gene>
<comment type="similarity">
    <text evidence="2 9">Belongs to the peptidase S26 family.</text>
</comment>
<dbReference type="AlphaFoldDB" id="A0A1B2M1Y4"/>
<proteinExistence type="inferred from homology"/>
<dbReference type="InterPro" id="IPR019533">
    <property type="entry name" value="Peptidase_S26"/>
</dbReference>
<evidence type="ECO:0000259" key="10">
    <source>
        <dbReference type="Pfam" id="PF10502"/>
    </source>
</evidence>
<name>A0A1B2M1Y4_9GAMM</name>
<keyword evidence="8" id="KW-0472">Membrane</keyword>
<evidence type="ECO:0000313" key="11">
    <source>
        <dbReference type="EMBL" id="AOA59033.1"/>
    </source>
</evidence>
<dbReference type="Gene3D" id="2.10.109.10">
    <property type="entry name" value="Umud Fragment, subunit A"/>
    <property type="match status" value="1"/>
</dbReference>
<comment type="subcellular location">
    <subcellularLocation>
        <location evidence="9">Membrane</location>
        <topology evidence="9">Multi-pass membrane protein</topology>
    </subcellularLocation>
</comment>
<dbReference type="NCBIfam" id="TIGR02227">
    <property type="entry name" value="sigpep_I_bact"/>
    <property type="match status" value="1"/>
</dbReference>
<evidence type="ECO:0000256" key="5">
    <source>
        <dbReference type="ARBA" id="ARBA00022670"/>
    </source>
</evidence>
<evidence type="ECO:0000256" key="3">
    <source>
        <dbReference type="ARBA" id="ARBA00013208"/>
    </source>
</evidence>
<dbReference type="GO" id="GO:0016020">
    <property type="term" value="C:membrane"/>
    <property type="evidence" value="ECO:0007669"/>
    <property type="project" value="UniProtKB-SubCell"/>
</dbReference>
<protein>
    <recommendedName>
        <fullName evidence="4 8">Signal peptidase I</fullName>
        <ecNumber evidence="3 8">3.4.21.89</ecNumber>
    </recommendedName>
</protein>